<proteinExistence type="predicted"/>
<dbReference type="AlphaFoldDB" id="A0A450YYF9"/>
<evidence type="ECO:0000313" key="1">
    <source>
        <dbReference type="EMBL" id="VFK44189.1"/>
    </source>
</evidence>
<reference evidence="2" key="1">
    <citation type="submission" date="2019-02" db="EMBL/GenBank/DDBJ databases">
        <authorList>
            <person name="Gruber-Vodicka R. H."/>
            <person name="Seah K. B. B."/>
        </authorList>
    </citation>
    <scope>NUCLEOTIDE SEQUENCE</scope>
    <source>
        <strain evidence="2">BECK_BZ123</strain>
        <strain evidence="1">BECK_BZ125</strain>
    </source>
</reference>
<evidence type="ECO:0000313" key="2">
    <source>
        <dbReference type="EMBL" id="VFK46559.1"/>
    </source>
</evidence>
<accession>A0A450YYF9</accession>
<sequence>MSGLFWLIKSQLNKLKPYFGLSRGVLRVDDLRGVISGIIQVC</sequence>
<protein>
    <submittedName>
        <fullName evidence="2">Uncharacterized protein</fullName>
    </submittedName>
</protein>
<gene>
    <name evidence="2" type="ORF">BECKTC1821D_GA0114238_10336</name>
    <name evidence="1" type="ORF">BECKTC1821E_GA0114239_103227</name>
</gene>
<dbReference type="EMBL" id="CAADFS010000033">
    <property type="protein sequence ID" value="VFK46559.1"/>
    <property type="molecule type" value="Genomic_DNA"/>
</dbReference>
<name>A0A450YYF9_9GAMM</name>
<organism evidence="2">
    <name type="scientific">Candidatus Kentrum sp. TC</name>
    <dbReference type="NCBI Taxonomy" id="2126339"/>
    <lineage>
        <taxon>Bacteria</taxon>
        <taxon>Pseudomonadati</taxon>
        <taxon>Pseudomonadota</taxon>
        <taxon>Gammaproteobacteria</taxon>
        <taxon>Candidatus Kentrum</taxon>
    </lineage>
</organism>
<dbReference type="EMBL" id="CAADFT010000032">
    <property type="protein sequence ID" value="VFK44189.1"/>
    <property type="molecule type" value="Genomic_DNA"/>
</dbReference>